<protein>
    <recommendedName>
        <fullName evidence="3">EF-hand domain-containing protein</fullName>
    </recommendedName>
</protein>
<dbReference type="InterPro" id="IPR018247">
    <property type="entry name" value="EF_Hand_1_Ca_BS"/>
</dbReference>
<name>A0A2S0UJE5_9RHOB</name>
<dbReference type="GO" id="GO:0005509">
    <property type="term" value="F:calcium ion binding"/>
    <property type="evidence" value="ECO:0007669"/>
    <property type="project" value="InterPro"/>
</dbReference>
<evidence type="ECO:0000256" key="1">
    <source>
        <dbReference type="SAM" id="MobiDB-lite"/>
    </source>
</evidence>
<keyword evidence="2" id="KW-0732">Signal</keyword>
<evidence type="ECO:0000256" key="2">
    <source>
        <dbReference type="SAM" id="SignalP"/>
    </source>
</evidence>
<dbReference type="Pfam" id="PF13202">
    <property type="entry name" value="EF-hand_5"/>
    <property type="match status" value="4"/>
</dbReference>
<accession>A0A2S0UJE5</accession>
<dbReference type="PANTHER" id="PTHR10827">
    <property type="entry name" value="RETICULOCALBIN"/>
    <property type="match status" value="1"/>
</dbReference>
<dbReference type="PANTHER" id="PTHR10827:SF102">
    <property type="entry name" value="EF-HAND DOMAIN-CONTAINING PROTEIN"/>
    <property type="match status" value="1"/>
</dbReference>
<organism evidence="4 5">
    <name type="scientific">Paragemmobacter aquarius</name>
    <dbReference type="NCBI Taxonomy" id="2169400"/>
    <lineage>
        <taxon>Bacteria</taxon>
        <taxon>Pseudomonadati</taxon>
        <taxon>Pseudomonadota</taxon>
        <taxon>Alphaproteobacteria</taxon>
        <taxon>Rhodobacterales</taxon>
        <taxon>Paracoccaceae</taxon>
        <taxon>Paragemmobacter</taxon>
    </lineage>
</organism>
<dbReference type="RefSeq" id="WP_108434767.1">
    <property type="nucleotide sequence ID" value="NZ_CP028918.1"/>
</dbReference>
<dbReference type="PROSITE" id="PS00018">
    <property type="entry name" value="EF_HAND_1"/>
    <property type="match status" value="4"/>
</dbReference>
<reference evidence="4 5" key="1">
    <citation type="submission" date="2018-04" db="EMBL/GenBank/DDBJ databases">
        <title>Genome sequencing of Gemmobacter.</title>
        <authorList>
            <person name="Yi H."/>
            <person name="Baek M.-G."/>
        </authorList>
    </citation>
    <scope>NUCLEOTIDE SEQUENCE [LARGE SCALE GENOMIC DNA]</scope>
    <source>
        <strain evidence="4 5">HYN0069</strain>
    </source>
</reference>
<dbReference type="EMBL" id="CP028918">
    <property type="protein sequence ID" value="AWB47943.1"/>
    <property type="molecule type" value="Genomic_DNA"/>
</dbReference>
<evidence type="ECO:0000313" key="4">
    <source>
        <dbReference type="EMBL" id="AWB47943.1"/>
    </source>
</evidence>
<dbReference type="Proteomes" id="UP000244496">
    <property type="component" value="Chromosome"/>
</dbReference>
<dbReference type="AlphaFoldDB" id="A0A2S0UJE5"/>
<feature type="region of interest" description="Disordered" evidence="1">
    <location>
        <begin position="161"/>
        <end position="184"/>
    </location>
</feature>
<keyword evidence="5" id="KW-1185">Reference proteome</keyword>
<feature type="domain" description="EF-hand" evidence="3">
    <location>
        <begin position="75"/>
        <end position="98"/>
    </location>
</feature>
<feature type="domain" description="EF-hand" evidence="3">
    <location>
        <begin position="99"/>
        <end position="134"/>
    </location>
</feature>
<feature type="signal peptide" evidence="2">
    <location>
        <begin position="1"/>
        <end position="28"/>
    </location>
</feature>
<feature type="chain" id="PRO_5015751664" description="EF-hand domain-containing protein" evidence="2">
    <location>
        <begin position="29"/>
        <end position="184"/>
    </location>
</feature>
<sequence length="184" mass="18839">MTTTKKTVLAALMLSVLGGVSLGGAAFARGADGMEMGDGMGPMAMFDFAAVDADKDGKVTEAELQAFRAAEVAGIDADKDGKITAAELKAMHMVRLEARATEMADRMIARLDADGDGTLTAAELAARPAPAGMFGRIDADGDGAVTEAEIAAAREKMMAMRGGDGEGGRRGGGHHRGWFFGGGN</sequence>
<dbReference type="SUPFAM" id="SSF47473">
    <property type="entry name" value="EF-hand"/>
    <property type="match status" value="1"/>
</dbReference>
<dbReference type="InterPro" id="IPR002048">
    <property type="entry name" value="EF_hand_dom"/>
</dbReference>
<gene>
    <name evidence="4" type="ORF">HYN69_04910</name>
</gene>
<dbReference type="KEGG" id="geh:HYN69_04910"/>
<dbReference type="PROSITE" id="PS50222">
    <property type="entry name" value="EF_HAND_2"/>
    <property type="match status" value="2"/>
</dbReference>
<dbReference type="InterPro" id="IPR011992">
    <property type="entry name" value="EF-hand-dom_pair"/>
</dbReference>
<proteinExistence type="predicted"/>
<dbReference type="Gene3D" id="1.10.238.10">
    <property type="entry name" value="EF-hand"/>
    <property type="match status" value="2"/>
</dbReference>
<dbReference type="OrthoDB" id="5470953at2"/>
<evidence type="ECO:0000259" key="3">
    <source>
        <dbReference type="PROSITE" id="PS50222"/>
    </source>
</evidence>
<evidence type="ECO:0000313" key="5">
    <source>
        <dbReference type="Proteomes" id="UP000244496"/>
    </source>
</evidence>